<evidence type="ECO:0000313" key="5">
    <source>
        <dbReference type="Proteomes" id="UP000233524"/>
    </source>
</evidence>
<dbReference type="InterPro" id="IPR020904">
    <property type="entry name" value="Sc_DH/Rdtase_CS"/>
</dbReference>
<gene>
    <name evidence="4" type="ORF">jhhlp_007432</name>
</gene>
<dbReference type="InterPro" id="IPR002347">
    <property type="entry name" value="SDR_fam"/>
</dbReference>
<organism evidence="4 5">
    <name type="scientific">Lomentospora prolificans</name>
    <dbReference type="NCBI Taxonomy" id="41688"/>
    <lineage>
        <taxon>Eukaryota</taxon>
        <taxon>Fungi</taxon>
        <taxon>Dikarya</taxon>
        <taxon>Ascomycota</taxon>
        <taxon>Pezizomycotina</taxon>
        <taxon>Sordariomycetes</taxon>
        <taxon>Hypocreomycetidae</taxon>
        <taxon>Microascales</taxon>
        <taxon>Microascaceae</taxon>
        <taxon>Lomentospora</taxon>
    </lineage>
</organism>
<protein>
    <submittedName>
        <fullName evidence="4">Uncharacterized protein</fullName>
    </submittedName>
</protein>
<dbReference type="VEuPathDB" id="FungiDB:jhhlp_007432"/>
<keyword evidence="5" id="KW-1185">Reference proteome</keyword>
<reference evidence="4 5" key="1">
    <citation type="journal article" date="2017" name="G3 (Bethesda)">
        <title>First Draft Genome Sequence of the Pathogenic Fungus Lomentospora prolificans (Formerly Scedosporium prolificans).</title>
        <authorList>
            <person name="Luo R."/>
            <person name="Zimin A."/>
            <person name="Workman R."/>
            <person name="Fan Y."/>
            <person name="Pertea G."/>
            <person name="Grossman N."/>
            <person name="Wear M.P."/>
            <person name="Jia B."/>
            <person name="Miller H."/>
            <person name="Casadevall A."/>
            <person name="Timp W."/>
            <person name="Zhang S.X."/>
            <person name="Salzberg S.L."/>
        </authorList>
    </citation>
    <scope>NUCLEOTIDE SEQUENCE [LARGE SCALE GENOMIC DNA]</scope>
    <source>
        <strain evidence="4 5">JHH-5317</strain>
    </source>
</reference>
<dbReference type="OrthoDB" id="47007at2759"/>
<dbReference type="InterPro" id="IPR051687">
    <property type="entry name" value="Peroxisomal_Beta-Oxidation"/>
</dbReference>
<dbReference type="AlphaFoldDB" id="A0A2N3N103"/>
<dbReference type="SUPFAM" id="SSF51735">
    <property type="entry name" value="NAD(P)-binding Rossmann-fold domains"/>
    <property type="match status" value="1"/>
</dbReference>
<proteinExistence type="inferred from homology"/>
<sequence length="233" mass="25240">MSANTDRTEIRFDGKVAIVTLGAQALVDTAIDTWGRVDIVINDAGIEIKKPFPDFGDVEFARMLDVHNYGRVLIASSQSIFGIPQNVAYTIAKGALFGLGRPLALEGQEHGIHVNMFGPVAGTVVSRQMLDDEASYQWAAKQYPASTTSAVVAWLVHEECTANGEFIASYGWSMGRVALTHSMGVTCKEEGKFTPEIVRGNFEQAISMDGALILASMQEVSDKLLSPDVRVDI</sequence>
<evidence type="ECO:0000256" key="1">
    <source>
        <dbReference type="ARBA" id="ARBA00006484"/>
    </source>
</evidence>
<dbReference type="GO" id="GO:0016491">
    <property type="term" value="F:oxidoreductase activity"/>
    <property type="evidence" value="ECO:0007669"/>
    <property type="project" value="UniProtKB-KW"/>
</dbReference>
<dbReference type="PANTHER" id="PTHR45024:SF2">
    <property type="entry name" value="SCP2 DOMAIN-CONTAINING PROTEIN"/>
    <property type="match status" value="1"/>
</dbReference>
<name>A0A2N3N103_9PEZI</name>
<dbReference type="InParanoid" id="A0A2N3N103"/>
<keyword evidence="3" id="KW-0560">Oxidoreductase</keyword>
<comment type="similarity">
    <text evidence="1">Belongs to the short-chain dehydrogenases/reductases (SDR) family.</text>
</comment>
<accession>A0A2N3N103</accession>
<dbReference type="STRING" id="41688.A0A2N3N103"/>
<dbReference type="InterPro" id="IPR036291">
    <property type="entry name" value="NAD(P)-bd_dom_sf"/>
</dbReference>
<dbReference type="Pfam" id="PF13561">
    <property type="entry name" value="adh_short_C2"/>
    <property type="match status" value="1"/>
</dbReference>
<evidence type="ECO:0000256" key="3">
    <source>
        <dbReference type="ARBA" id="ARBA00023002"/>
    </source>
</evidence>
<dbReference type="EMBL" id="NLAX01001036">
    <property type="protein sequence ID" value="PKS06116.1"/>
    <property type="molecule type" value="Genomic_DNA"/>
</dbReference>
<comment type="caution">
    <text evidence="4">The sequence shown here is derived from an EMBL/GenBank/DDBJ whole genome shotgun (WGS) entry which is preliminary data.</text>
</comment>
<dbReference type="Gene3D" id="3.40.50.720">
    <property type="entry name" value="NAD(P)-binding Rossmann-like Domain"/>
    <property type="match status" value="3"/>
</dbReference>
<dbReference type="PROSITE" id="PS00061">
    <property type="entry name" value="ADH_SHORT"/>
    <property type="match status" value="1"/>
</dbReference>
<evidence type="ECO:0000313" key="4">
    <source>
        <dbReference type="EMBL" id="PKS06116.1"/>
    </source>
</evidence>
<dbReference type="PANTHER" id="PTHR45024">
    <property type="entry name" value="DEHYDROGENASES, SHORT CHAIN"/>
    <property type="match status" value="1"/>
</dbReference>
<keyword evidence="2" id="KW-0521">NADP</keyword>
<dbReference type="Proteomes" id="UP000233524">
    <property type="component" value="Unassembled WGS sequence"/>
</dbReference>
<evidence type="ECO:0000256" key="2">
    <source>
        <dbReference type="ARBA" id="ARBA00022857"/>
    </source>
</evidence>